<protein>
    <submittedName>
        <fullName evidence="2">Uncharacterized protein</fullName>
    </submittedName>
</protein>
<keyword evidence="1" id="KW-0472">Membrane</keyword>
<keyword evidence="1" id="KW-1133">Transmembrane helix</keyword>
<proteinExistence type="predicted"/>
<name>A0A8J8NZR2_HALGN</name>
<sequence length="272" mass="32044">MGEVQTCIQRSYHQEALGKFTDNYAGIIVCDYYLNLDQDHIYSIHYYYSHVSLHLQHFYHNADEYHQHNYKYYIYTHLVCPPILLKDPLQFARALLQPRACLLCFVIHLLYKVLLRHNGGRDVLRVPFKHVGHLYNFVEHFVNLLVIGLEFLHQTNLIVIHVSEGVFIVIHLLIFFHHLLYLLPRFEYHLILDVGIRQNLDPQFTLLERVLVIEQILQHLQVVLDALQSIIFVCELLWRILLLALLSKLGLKGKHGLEALCESFLNLVPKHN</sequence>
<accession>A0A8J8NZR2</accession>
<organism evidence="2 3">
    <name type="scientific">Halteria grandinella</name>
    <dbReference type="NCBI Taxonomy" id="5974"/>
    <lineage>
        <taxon>Eukaryota</taxon>
        <taxon>Sar</taxon>
        <taxon>Alveolata</taxon>
        <taxon>Ciliophora</taxon>
        <taxon>Intramacronucleata</taxon>
        <taxon>Spirotrichea</taxon>
        <taxon>Stichotrichia</taxon>
        <taxon>Sporadotrichida</taxon>
        <taxon>Halteriidae</taxon>
        <taxon>Halteria</taxon>
    </lineage>
</organism>
<evidence type="ECO:0000313" key="2">
    <source>
        <dbReference type="EMBL" id="TNV83051.1"/>
    </source>
</evidence>
<feature type="transmembrane region" description="Helical" evidence="1">
    <location>
        <begin position="165"/>
        <end position="183"/>
    </location>
</feature>
<reference evidence="2" key="1">
    <citation type="submission" date="2019-06" db="EMBL/GenBank/DDBJ databases">
        <authorList>
            <person name="Zheng W."/>
        </authorList>
    </citation>
    <scope>NUCLEOTIDE SEQUENCE</scope>
    <source>
        <strain evidence="2">QDHG01</strain>
    </source>
</reference>
<evidence type="ECO:0000313" key="3">
    <source>
        <dbReference type="Proteomes" id="UP000785679"/>
    </source>
</evidence>
<gene>
    <name evidence="2" type="ORF">FGO68_gene5921</name>
</gene>
<keyword evidence="1" id="KW-0812">Transmembrane</keyword>
<dbReference type="EMBL" id="RRYP01004212">
    <property type="protein sequence ID" value="TNV83051.1"/>
    <property type="molecule type" value="Genomic_DNA"/>
</dbReference>
<evidence type="ECO:0000256" key="1">
    <source>
        <dbReference type="SAM" id="Phobius"/>
    </source>
</evidence>
<keyword evidence="3" id="KW-1185">Reference proteome</keyword>
<dbReference type="AlphaFoldDB" id="A0A8J8NZR2"/>
<comment type="caution">
    <text evidence="2">The sequence shown here is derived from an EMBL/GenBank/DDBJ whole genome shotgun (WGS) entry which is preliminary data.</text>
</comment>
<dbReference type="Proteomes" id="UP000785679">
    <property type="component" value="Unassembled WGS sequence"/>
</dbReference>